<proteinExistence type="evidence at transcript level"/>
<sequence length="80" mass="9569">SYCYHVLGRVLVNESKQNKNFSHSVNCDKRKEEVLEQKKERSFFGKNSLFVNLKDTKKIAKFMNLEFLPILIFINFTFYL</sequence>
<accession>G1K0J9</accession>
<name>G1K0J9_RHOPR</name>
<feature type="transmembrane region" description="Helical" evidence="1">
    <location>
        <begin position="62"/>
        <end position="79"/>
    </location>
</feature>
<organism evidence="2">
    <name type="scientific">Rhodnius prolixus</name>
    <name type="common">Triatomid bug</name>
    <dbReference type="NCBI Taxonomy" id="13249"/>
    <lineage>
        <taxon>Eukaryota</taxon>
        <taxon>Metazoa</taxon>
        <taxon>Ecdysozoa</taxon>
        <taxon>Arthropoda</taxon>
        <taxon>Hexapoda</taxon>
        <taxon>Insecta</taxon>
        <taxon>Pterygota</taxon>
        <taxon>Neoptera</taxon>
        <taxon>Paraneoptera</taxon>
        <taxon>Hemiptera</taxon>
        <taxon>Heteroptera</taxon>
        <taxon>Panheteroptera</taxon>
        <taxon>Cimicomorpha</taxon>
        <taxon>Reduviidae</taxon>
        <taxon>Triatominae</taxon>
        <taxon>Rhodnius</taxon>
    </lineage>
</organism>
<keyword evidence="1" id="KW-0472">Membrane</keyword>
<feature type="non-terminal residue" evidence="2">
    <location>
        <position position="80"/>
    </location>
</feature>
<evidence type="ECO:0000313" key="2">
    <source>
        <dbReference type="EMBL" id="AEL79310.1"/>
    </source>
</evidence>
<dbReference type="EMBL" id="JO495081">
    <property type="protein sequence ID" value="AEL79310.1"/>
    <property type="molecule type" value="mRNA"/>
</dbReference>
<keyword evidence="1" id="KW-0812">Transmembrane</keyword>
<dbReference type="AlphaFoldDB" id="G1K0J9"/>
<keyword evidence="1" id="KW-1133">Transmembrane helix</keyword>
<protein>
    <submittedName>
        <fullName evidence="2">Uncharacterized protein</fullName>
    </submittedName>
</protein>
<feature type="non-terminal residue" evidence="2">
    <location>
        <position position="1"/>
    </location>
</feature>
<evidence type="ECO:0000256" key="1">
    <source>
        <dbReference type="SAM" id="Phobius"/>
    </source>
</evidence>
<reference evidence="2" key="1">
    <citation type="journal article" date="2011" name="Insect Biochem. Mol. Biol.">
        <title>Transcriptome and gene expression profile of ovarian follicle tissue of the triatomine bug Rhodnius prolixus.</title>
        <authorList>
            <person name="Medeiros M.N."/>
            <person name="Logullo R."/>
            <person name="Ramos I.B."/>
            <person name="Sorgine M.H."/>
            <person name="Paiva-Silva G.O."/>
            <person name="Mesquita R.D."/>
            <person name="Machado E.A."/>
            <person name="Coutinho M.A."/>
            <person name="Masuda H."/>
            <person name="Capurro M.L."/>
            <person name="Ribeiro J.M."/>
            <person name="Cardoso Braz G.R."/>
            <person name="Oliveira P.L."/>
        </authorList>
    </citation>
    <scope>NUCLEOTIDE SEQUENCE</scope>
    <source>
        <tissue evidence="2">Ovary</tissue>
    </source>
</reference>